<keyword evidence="2 10" id="KW-1003">Cell membrane</keyword>
<keyword evidence="10" id="KW-0406">Ion transport</keyword>
<reference evidence="11" key="1">
    <citation type="submission" date="2022-06" db="EMBL/GenBank/DDBJ databases">
        <title>Genomic Encyclopedia of Archaeal and Bacterial Type Strains, Phase II (KMG-II): from individual species to whole genera.</title>
        <authorList>
            <person name="Goeker M."/>
        </authorList>
    </citation>
    <scope>NUCLEOTIDE SEQUENCE</scope>
    <source>
        <strain evidence="11">DSM 26652</strain>
    </source>
</reference>
<accession>A0A9X2G4V6</accession>
<evidence type="ECO:0000313" key="12">
    <source>
        <dbReference type="Proteomes" id="UP001139493"/>
    </source>
</evidence>
<dbReference type="InterPro" id="IPR003691">
    <property type="entry name" value="FluC"/>
</dbReference>
<keyword evidence="10" id="KW-0479">Metal-binding</keyword>
<comment type="similarity">
    <text evidence="7 10">Belongs to the fluoride channel Fluc/FEX (TC 1.A.43) family.</text>
</comment>
<dbReference type="GO" id="GO:0046872">
    <property type="term" value="F:metal ion binding"/>
    <property type="evidence" value="ECO:0007669"/>
    <property type="project" value="UniProtKB-KW"/>
</dbReference>
<comment type="subcellular location">
    <subcellularLocation>
        <location evidence="1 10">Cell membrane</location>
        <topology evidence="1 10">Multi-pass membrane protein</topology>
    </subcellularLocation>
</comment>
<evidence type="ECO:0000256" key="4">
    <source>
        <dbReference type="ARBA" id="ARBA00022989"/>
    </source>
</evidence>
<dbReference type="PANTHER" id="PTHR28259">
    <property type="entry name" value="FLUORIDE EXPORT PROTEIN 1-RELATED"/>
    <property type="match status" value="1"/>
</dbReference>
<evidence type="ECO:0000256" key="3">
    <source>
        <dbReference type="ARBA" id="ARBA00022692"/>
    </source>
</evidence>
<comment type="activity regulation">
    <text evidence="10">Na(+) is not transported, but it plays an essential structural role and its presence is essential for fluoride channel function.</text>
</comment>
<keyword evidence="3 10" id="KW-0812">Transmembrane</keyword>
<evidence type="ECO:0000256" key="8">
    <source>
        <dbReference type="ARBA" id="ARBA00035585"/>
    </source>
</evidence>
<evidence type="ECO:0000256" key="6">
    <source>
        <dbReference type="ARBA" id="ARBA00023303"/>
    </source>
</evidence>
<comment type="catalytic activity">
    <reaction evidence="8">
        <text>fluoride(in) = fluoride(out)</text>
        <dbReference type="Rhea" id="RHEA:76159"/>
        <dbReference type="ChEBI" id="CHEBI:17051"/>
    </reaction>
    <physiologicalReaction direction="left-to-right" evidence="8">
        <dbReference type="Rhea" id="RHEA:76160"/>
    </physiologicalReaction>
</comment>
<evidence type="ECO:0000256" key="9">
    <source>
        <dbReference type="ARBA" id="ARBA00049940"/>
    </source>
</evidence>
<dbReference type="GO" id="GO:0005886">
    <property type="term" value="C:plasma membrane"/>
    <property type="evidence" value="ECO:0007669"/>
    <property type="project" value="UniProtKB-SubCell"/>
</dbReference>
<dbReference type="AlphaFoldDB" id="A0A9X2G4V6"/>
<keyword evidence="10" id="KW-0915">Sodium</keyword>
<name>A0A9X2G4V6_9MICO</name>
<evidence type="ECO:0000256" key="5">
    <source>
        <dbReference type="ARBA" id="ARBA00023136"/>
    </source>
</evidence>
<dbReference type="GO" id="GO:0140114">
    <property type="term" value="P:cellular detoxification of fluoride"/>
    <property type="evidence" value="ECO:0007669"/>
    <property type="project" value="UniProtKB-UniRule"/>
</dbReference>
<dbReference type="EMBL" id="JAMTCS010000002">
    <property type="protein sequence ID" value="MCP2263319.1"/>
    <property type="molecule type" value="Genomic_DNA"/>
</dbReference>
<comment type="caution">
    <text evidence="11">The sequence shown here is derived from an EMBL/GenBank/DDBJ whole genome shotgun (WGS) entry which is preliminary data.</text>
</comment>
<evidence type="ECO:0000256" key="1">
    <source>
        <dbReference type="ARBA" id="ARBA00004651"/>
    </source>
</evidence>
<feature type="binding site" evidence="10">
    <location>
        <position position="89"/>
    </location>
    <ligand>
        <name>Na(+)</name>
        <dbReference type="ChEBI" id="CHEBI:29101"/>
        <note>structural</note>
    </ligand>
</feature>
<dbReference type="Pfam" id="PF02537">
    <property type="entry name" value="CRCB"/>
    <property type="match status" value="1"/>
</dbReference>
<keyword evidence="5 10" id="KW-0472">Membrane</keyword>
<feature type="transmembrane region" description="Helical" evidence="10">
    <location>
        <begin position="38"/>
        <end position="63"/>
    </location>
</feature>
<evidence type="ECO:0000256" key="10">
    <source>
        <dbReference type="HAMAP-Rule" id="MF_00454"/>
    </source>
</evidence>
<keyword evidence="12" id="KW-1185">Reference proteome</keyword>
<sequence>MIEFSLLDLALFGLGGGVGAAARFMVDGEIRSRHRGGFPWGTVVVNVSGSFLIGVFSTLVATLTPLGVPAEVAHLVQYPLMVGLCGGYTTFSTSTVESVRLAQSGRLHLALGNTLGTLVATVLAAAAGIQVGIAVGAAVGGLSG</sequence>
<gene>
    <name evidence="10" type="primary">fluC</name>
    <name evidence="10" type="synonym">crcB</name>
    <name evidence="11" type="ORF">APR03_000650</name>
</gene>
<proteinExistence type="inferred from homology"/>
<evidence type="ECO:0000313" key="11">
    <source>
        <dbReference type="EMBL" id="MCP2263319.1"/>
    </source>
</evidence>
<feature type="transmembrane region" description="Helical" evidence="10">
    <location>
        <begin position="6"/>
        <end position="26"/>
    </location>
</feature>
<comment type="function">
    <text evidence="9 10">Fluoride-specific ion channel. Important for reducing fluoride concentration in the cell, thus reducing its toxicity.</text>
</comment>
<evidence type="ECO:0000256" key="2">
    <source>
        <dbReference type="ARBA" id="ARBA00022475"/>
    </source>
</evidence>
<keyword evidence="10" id="KW-0813">Transport</keyword>
<keyword evidence="6 10" id="KW-0407">Ion channel</keyword>
<organism evidence="11 12">
    <name type="scientific">Promicromonospora thailandica</name>
    <dbReference type="NCBI Taxonomy" id="765201"/>
    <lineage>
        <taxon>Bacteria</taxon>
        <taxon>Bacillati</taxon>
        <taxon>Actinomycetota</taxon>
        <taxon>Actinomycetes</taxon>
        <taxon>Micrococcales</taxon>
        <taxon>Promicromonosporaceae</taxon>
        <taxon>Promicromonospora</taxon>
    </lineage>
</organism>
<dbReference type="RefSeq" id="WP_253832773.1">
    <property type="nucleotide sequence ID" value="NZ_JAMTCS010000002.1"/>
</dbReference>
<feature type="transmembrane region" description="Helical" evidence="10">
    <location>
        <begin position="115"/>
        <end position="139"/>
    </location>
</feature>
<feature type="transmembrane region" description="Helical" evidence="10">
    <location>
        <begin position="75"/>
        <end position="94"/>
    </location>
</feature>
<protein>
    <recommendedName>
        <fullName evidence="10">Fluoride-specific ion channel FluC</fullName>
    </recommendedName>
</protein>
<keyword evidence="4 10" id="KW-1133">Transmembrane helix</keyword>
<dbReference type="GO" id="GO:0062054">
    <property type="term" value="F:fluoride channel activity"/>
    <property type="evidence" value="ECO:0007669"/>
    <property type="project" value="UniProtKB-UniRule"/>
</dbReference>
<evidence type="ECO:0000256" key="7">
    <source>
        <dbReference type="ARBA" id="ARBA00035120"/>
    </source>
</evidence>
<dbReference type="HAMAP" id="MF_00454">
    <property type="entry name" value="FluC"/>
    <property type="match status" value="1"/>
</dbReference>
<dbReference type="Proteomes" id="UP001139493">
    <property type="component" value="Unassembled WGS sequence"/>
</dbReference>
<feature type="binding site" evidence="10">
    <location>
        <position position="86"/>
    </location>
    <ligand>
        <name>Na(+)</name>
        <dbReference type="ChEBI" id="CHEBI:29101"/>
        <note>structural</note>
    </ligand>
</feature>
<dbReference type="PANTHER" id="PTHR28259:SF1">
    <property type="entry name" value="FLUORIDE EXPORT PROTEIN 1-RELATED"/>
    <property type="match status" value="1"/>
</dbReference>